<feature type="transmembrane region" description="Helical" evidence="19">
    <location>
        <begin position="1059"/>
        <end position="1077"/>
    </location>
</feature>
<dbReference type="CDD" id="cd17722">
    <property type="entry name" value="BRCT_DNA_ligase_IV_rpt1"/>
    <property type="match status" value="1"/>
</dbReference>
<keyword evidence="9 16" id="KW-0067">ATP-binding</keyword>
<evidence type="ECO:0000259" key="21">
    <source>
        <dbReference type="PROSITE" id="PS50172"/>
    </source>
</evidence>
<evidence type="ECO:0000313" key="23">
    <source>
        <dbReference type="Proteomes" id="UP000053958"/>
    </source>
</evidence>
<dbReference type="SMART" id="SM00292">
    <property type="entry name" value="BRCT"/>
    <property type="match status" value="2"/>
</dbReference>
<name>A0A0F4Z1B5_RASE3</name>
<dbReference type="PANTHER" id="PTHR45997">
    <property type="entry name" value="DNA LIGASE 4"/>
    <property type="match status" value="1"/>
</dbReference>
<comment type="catalytic activity">
    <reaction evidence="14 16">
        <text>ATP + (deoxyribonucleotide)n-3'-hydroxyl + 5'-phospho-(deoxyribonucleotide)m = (deoxyribonucleotide)n+m + AMP + diphosphate.</text>
        <dbReference type="EC" id="6.5.1.1"/>
    </reaction>
</comment>
<evidence type="ECO:0000256" key="2">
    <source>
        <dbReference type="ARBA" id="ARBA00004123"/>
    </source>
</evidence>
<dbReference type="InterPro" id="IPR001357">
    <property type="entry name" value="BRCT_dom"/>
</dbReference>
<protein>
    <recommendedName>
        <fullName evidence="16">DNA ligase</fullName>
        <ecNumber evidence="16">6.5.1.1</ecNumber>
    </recommendedName>
</protein>
<evidence type="ECO:0000256" key="5">
    <source>
        <dbReference type="ARBA" id="ARBA00022723"/>
    </source>
</evidence>
<dbReference type="InterPro" id="IPR012310">
    <property type="entry name" value="DNA_ligase_ATP-dep_cent"/>
</dbReference>
<proteinExistence type="inferred from homology"/>
<dbReference type="FunFam" id="2.40.50.140:FF:000234">
    <property type="entry name" value="DNA ligase"/>
    <property type="match status" value="1"/>
</dbReference>
<dbReference type="STRING" id="1408163.A0A0F4Z1B5"/>
<evidence type="ECO:0000256" key="11">
    <source>
        <dbReference type="ARBA" id="ARBA00023172"/>
    </source>
</evidence>
<keyword evidence="13" id="KW-0539">Nucleus</keyword>
<dbReference type="Gene3D" id="2.40.50.140">
    <property type="entry name" value="Nucleic acid-binding proteins"/>
    <property type="match status" value="1"/>
</dbReference>
<feature type="domain" description="ATP-dependent DNA ligase family profile" evidence="20">
    <location>
        <begin position="480"/>
        <end position="605"/>
    </location>
</feature>
<evidence type="ECO:0000256" key="14">
    <source>
        <dbReference type="ARBA" id="ARBA00034003"/>
    </source>
</evidence>
<evidence type="ECO:0000259" key="20">
    <source>
        <dbReference type="PROSITE" id="PS50160"/>
    </source>
</evidence>
<evidence type="ECO:0000256" key="4">
    <source>
        <dbReference type="ARBA" id="ARBA00022598"/>
    </source>
</evidence>
<dbReference type="GO" id="GO:0046872">
    <property type="term" value="F:metal ion binding"/>
    <property type="evidence" value="ECO:0007669"/>
    <property type="project" value="UniProtKB-KW"/>
</dbReference>
<dbReference type="InterPro" id="IPR036599">
    <property type="entry name" value="DNA_ligase_N_sf"/>
</dbReference>
<evidence type="ECO:0000256" key="8">
    <source>
        <dbReference type="ARBA" id="ARBA00022763"/>
    </source>
</evidence>
<keyword evidence="12 16" id="KW-0234">DNA repair</keyword>
<feature type="domain" description="BRCT" evidence="21">
    <location>
        <begin position="947"/>
        <end position="1061"/>
    </location>
</feature>
<evidence type="ECO:0000256" key="9">
    <source>
        <dbReference type="ARBA" id="ARBA00022840"/>
    </source>
</evidence>
<keyword evidence="19" id="KW-0472">Membrane</keyword>
<dbReference type="GO" id="GO:0006303">
    <property type="term" value="P:double-strand break repair via nonhomologous end joining"/>
    <property type="evidence" value="ECO:0007669"/>
    <property type="project" value="TreeGrafter"/>
</dbReference>
<dbReference type="PROSITE" id="PS00697">
    <property type="entry name" value="DNA_LIGASE_A1"/>
    <property type="match status" value="1"/>
</dbReference>
<gene>
    <name evidence="22" type="ORF">T310_1686</name>
</gene>
<evidence type="ECO:0000256" key="10">
    <source>
        <dbReference type="ARBA" id="ARBA00022842"/>
    </source>
</evidence>
<keyword evidence="5" id="KW-0479">Metal-binding</keyword>
<evidence type="ECO:0000256" key="16">
    <source>
        <dbReference type="RuleBase" id="RU000617"/>
    </source>
</evidence>
<dbReference type="GO" id="GO:0006297">
    <property type="term" value="P:nucleotide-excision repair, DNA gap filling"/>
    <property type="evidence" value="ECO:0007669"/>
    <property type="project" value="TreeGrafter"/>
</dbReference>
<evidence type="ECO:0000256" key="3">
    <source>
        <dbReference type="ARBA" id="ARBA00007572"/>
    </source>
</evidence>
<dbReference type="GO" id="GO:0071897">
    <property type="term" value="P:DNA biosynthetic process"/>
    <property type="evidence" value="ECO:0007669"/>
    <property type="project" value="InterPro"/>
</dbReference>
<dbReference type="SUPFAM" id="SSF56091">
    <property type="entry name" value="DNA ligase/mRNA capping enzyme, catalytic domain"/>
    <property type="match status" value="1"/>
</dbReference>
<dbReference type="NCBIfam" id="TIGR00574">
    <property type="entry name" value="dnl1"/>
    <property type="match status" value="1"/>
</dbReference>
<reference evidence="22 23" key="1">
    <citation type="submission" date="2015-04" db="EMBL/GenBank/DDBJ databases">
        <authorList>
            <person name="Heijne W.H."/>
            <person name="Fedorova N.D."/>
            <person name="Nierman W.C."/>
            <person name="Vollebregt A.W."/>
            <person name="Zhao Z."/>
            <person name="Wu L."/>
            <person name="Kumar M."/>
            <person name="Stam H."/>
            <person name="van den Berg M.A."/>
            <person name="Pel H.J."/>
        </authorList>
    </citation>
    <scope>NUCLEOTIDE SEQUENCE [LARGE SCALE GENOMIC DNA]</scope>
    <source>
        <strain evidence="22 23">CBS 393.64</strain>
    </source>
</reference>
<dbReference type="PROSITE" id="PS50160">
    <property type="entry name" value="DNA_LIGASE_A3"/>
    <property type="match status" value="1"/>
</dbReference>
<evidence type="ECO:0000256" key="17">
    <source>
        <dbReference type="RuleBase" id="RU004196"/>
    </source>
</evidence>
<dbReference type="InterPro" id="IPR012340">
    <property type="entry name" value="NA-bd_OB-fold"/>
</dbReference>
<evidence type="ECO:0000256" key="1">
    <source>
        <dbReference type="ARBA" id="ARBA00001946"/>
    </source>
</evidence>
<dbReference type="GO" id="GO:0006310">
    <property type="term" value="P:DNA recombination"/>
    <property type="evidence" value="ECO:0007669"/>
    <property type="project" value="UniProtKB-KW"/>
</dbReference>
<comment type="similarity">
    <text evidence="3 17">Belongs to the ATP-dependent DNA ligase family.</text>
</comment>
<evidence type="ECO:0000256" key="6">
    <source>
        <dbReference type="ARBA" id="ARBA00022737"/>
    </source>
</evidence>
<keyword evidence="19" id="KW-0812">Transmembrane</keyword>
<dbReference type="CDD" id="cd07903">
    <property type="entry name" value="Adenylation_DNA_ligase_IV"/>
    <property type="match status" value="1"/>
</dbReference>
<evidence type="ECO:0000256" key="15">
    <source>
        <dbReference type="ARBA" id="ARBA00043870"/>
    </source>
</evidence>
<dbReference type="RefSeq" id="XP_013330911.1">
    <property type="nucleotide sequence ID" value="XM_013475457.1"/>
</dbReference>
<comment type="caution">
    <text evidence="22">The sequence shown here is derived from an EMBL/GenBank/DDBJ whole genome shotgun (WGS) entry which is preliminary data.</text>
</comment>
<dbReference type="Gene3D" id="3.30.470.30">
    <property type="entry name" value="DNA ligase/mRNA capping enzyme"/>
    <property type="match status" value="1"/>
</dbReference>
<keyword evidence="4 16" id="KW-0436">Ligase</keyword>
<comment type="subcellular location">
    <subcellularLocation>
        <location evidence="2">Nucleus</location>
    </subcellularLocation>
</comment>
<feature type="domain" description="BRCT" evidence="21">
    <location>
        <begin position="774"/>
        <end position="858"/>
    </location>
</feature>
<keyword evidence="6" id="KW-0677">Repeat</keyword>
<dbReference type="Pfam" id="PF04679">
    <property type="entry name" value="DNA_ligase_A_C"/>
    <property type="match status" value="1"/>
</dbReference>
<dbReference type="EC" id="6.5.1.1" evidence="16"/>
<dbReference type="InterPro" id="IPR044125">
    <property type="entry name" value="Adenylation_DNA_ligase_IV"/>
</dbReference>
<comment type="cofactor">
    <cofactor evidence="1">
        <name>Mg(2+)</name>
        <dbReference type="ChEBI" id="CHEBI:18420"/>
    </cofactor>
</comment>
<dbReference type="GO" id="GO:0000785">
    <property type="term" value="C:chromatin"/>
    <property type="evidence" value="ECO:0007669"/>
    <property type="project" value="EnsemblFungi"/>
</dbReference>
<feature type="compositionally biased region" description="Basic and acidic residues" evidence="18">
    <location>
        <begin position="70"/>
        <end position="80"/>
    </location>
</feature>
<evidence type="ECO:0000256" key="12">
    <source>
        <dbReference type="ARBA" id="ARBA00023204"/>
    </source>
</evidence>
<dbReference type="InterPro" id="IPR012308">
    <property type="entry name" value="DNA_ligase_ATP-dep_N"/>
</dbReference>
<keyword evidence="23" id="KW-1185">Reference proteome</keyword>
<evidence type="ECO:0000256" key="13">
    <source>
        <dbReference type="ARBA" id="ARBA00023242"/>
    </source>
</evidence>
<dbReference type="GO" id="GO:0032807">
    <property type="term" value="C:DNA ligase IV complex"/>
    <property type="evidence" value="ECO:0007669"/>
    <property type="project" value="EnsemblFungi"/>
</dbReference>
<evidence type="ECO:0000256" key="19">
    <source>
        <dbReference type="SAM" id="Phobius"/>
    </source>
</evidence>
<dbReference type="InterPro" id="IPR036420">
    <property type="entry name" value="BRCT_dom_sf"/>
</dbReference>
<keyword evidence="8 16" id="KW-0227">DNA damage</keyword>
<evidence type="ECO:0000313" key="22">
    <source>
        <dbReference type="EMBL" id="KKA24299.1"/>
    </source>
</evidence>
<dbReference type="Proteomes" id="UP000053958">
    <property type="component" value="Unassembled WGS sequence"/>
</dbReference>
<dbReference type="SUPFAM" id="SSF117018">
    <property type="entry name" value="ATP-dependent DNA ligase DNA-binding domain"/>
    <property type="match status" value="1"/>
</dbReference>
<dbReference type="Pfam" id="PF16589">
    <property type="entry name" value="BRCT_2"/>
    <property type="match status" value="1"/>
</dbReference>
<dbReference type="GO" id="GO:0003677">
    <property type="term" value="F:DNA binding"/>
    <property type="evidence" value="ECO:0007669"/>
    <property type="project" value="InterPro"/>
</dbReference>
<dbReference type="GO" id="GO:0005524">
    <property type="term" value="F:ATP binding"/>
    <property type="evidence" value="ECO:0007669"/>
    <property type="project" value="UniProtKB-KW"/>
</dbReference>
<dbReference type="SUPFAM" id="SSF52113">
    <property type="entry name" value="BRCT domain"/>
    <property type="match status" value="2"/>
</dbReference>
<feature type="region of interest" description="Disordered" evidence="18">
    <location>
        <begin position="53"/>
        <end position="84"/>
    </location>
</feature>
<evidence type="ECO:0000256" key="7">
    <source>
        <dbReference type="ARBA" id="ARBA00022741"/>
    </source>
</evidence>
<dbReference type="AlphaFoldDB" id="A0A0F4Z1B5"/>
<dbReference type="PANTHER" id="PTHR45997:SF1">
    <property type="entry name" value="DNA LIGASE 4"/>
    <property type="match status" value="1"/>
</dbReference>
<dbReference type="CDD" id="cd07968">
    <property type="entry name" value="OBF_DNA_ligase_IV"/>
    <property type="match status" value="1"/>
</dbReference>
<keyword evidence="19" id="KW-1133">Transmembrane helix</keyword>
<dbReference type="Pfam" id="PF01068">
    <property type="entry name" value="DNA_ligase_A_M"/>
    <property type="match status" value="1"/>
</dbReference>
<dbReference type="InterPro" id="IPR012309">
    <property type="entry name" value="DNA_ligase_ATP-dep_C"/>
</dbReference>
<dbReference type="FunFam" id="3.40.50.10190:FF:000084">
    <property type="entry name" value="DNA ligase"/>
    <property type="match status" value="1"/>
</dbReference>
<evidence type="ECO:0000256" key="18">
    <source>
        <dbReference type="SAM" id="MobiDB-lite"/>
    </source>
</evidence>
<dbReference type="Pfam" id="PF04675">
    <property type="entry name" value="DNA_ligase_A_N"/>
    <property type="match status" value="1"/>
</dbReference>
<dbReference type="InterPro" id="IPR029710">
    <property type="entry name" value="LIG4"/>
</dbReference>
<keyword evidence="10" id="KW-0460">Magnesium</keyword>
<dbReference type="PROSITE" id="PS50172">
    <property type="entry name" value="BRCT"/>
    <property type="match status" value="2"/>
</dbReference>
<dbReference type="FunFam" id="1.10.3260.10:FF:000008">
    <property type="entry name" value="DNA ligase 4"/>
    <property type="match status" value="1"/>
</dbReference>
<dbReference type="FunFam" id="3.30.470.30:FF:000013">
    <property type="entry name" value="DNA ligase"/>
    <property type="match status" value="1"/>
</dbReference>
<keyword evidence="11 16" id="KW-0233">DNA recombination</keyword>
<dbReference type="OrthoDB" id="151490at2759"/>
<dbReference type="GeneID" id="25314037"/>
<comment type="function">
    <text evidence="15">DNA ligase involved in DNA non-homologous end joining (NHEJ); required for double-strand break (DSB) repair.</text>
</comment>
<organism evidence="22 23">
    <name type="scientific">Rasamsonia emersonii (strain ATCC 16479 / CBS 393.64 / IMI 116815)</name>
    <dbReference type="NCBI Taxonomy" id="1408163"/>
    <lineage>
        <taxon>Eukaryota</taxon>
        <taxon>Fungi</taxon>
        <taxon>Dikarya</taxon>
        <taxon>Ascomycota</taxon>
        <taxon>Pezizomycotina</taxon>
        <taxon>Eurotiomycetes</taxon>
        <taxon>Eurotiomycetidae</taxon>
        <taxon>Eurotiales</taxon>
        <taxon>Trichocomaceae</taxon>
        <taxon>Rasamsonia</taxon>
    </lineage>
</organism>
<dbReference type="Gene3D" id="3.40.50.10190">
    <property type="entry name" value="BRCT domain"/>
    <property type="match status" value="2"/>
</dbReference>
<accession>A0A0F4Z1B5</accession>
<dbReference type="InterPro" id="IPR000977">
    <property type="entry name" value="DNA_ligase_ATP-dep"/>
</dbReference>
<keyword evidence="7 16" id="KW-0547">Nucleotide-binding</keyword>
<dbReference type="GO" id="GO:0005730">
    <property type="term" value="C:nucleolus"/>
    <property type="evidence" value="ECO:0007669"/>
    <property type="project" value="EnsemblFungi"/>
</dbReference>
<dbReference type="GO" id="GO:0003910">
    <property type="term" value="F:DNA ligase (ATP) activity"/>
    <property type="evidence" value="ECO:0007669"/>
    <property type="project" value="UniProtKB-EC"/>
</dbReference>
<dbReference type="Gene3D" id="1.10.3260.10">
    <property type="entry name" value="DNA ligase, ATP-dependent, N-terminal domain"/>
    <property type="match status" value="1"/>
</dbReference>
<sequence length="1081" mass="123874">MYCTVGSRKDEGNIALMIYASMEGYRFRSFDGVISPGSQYYNELDLTADRWSKMDPHDDEEQLSDAGPVETEKDLDEKYPNRPHNHSPTLPFHELFLSLFNPLNENKKKPTGPAAVAAARRKVGPNGTSAANLTPQERRRDIIQRFISRWRKEVGDDIYPAFRLIVPDKDRDRAMYGLKEKVIGKLLVKIMKIDKHSEDGFSLLNWKLPGQSAASRMAGDFAGRCYEVISKRPMRTEVGDMLIEEVNEKLDQLSAASKEEQQLPILAEFYRRMNPEELMWLIRIILRQMKIGVSERTFFDVWHPDAERLFSISSSLRRVCWELHDPNIRLEADERGVSLMQCFQPQLAQFQMHSFERMVERMRPTEDDPVFWIEEKLDGERMQLHMVSDDSIEGGKRFGFWSRKAKDYTYLYGNGLNDPNGALTRHLKDAFAEGVDNIILDGEMITWDPEQDAPVPFGTLKTAALSEQRDPFSKGPRPLFRVFDILYLNDRDLTRYTLRDRRNALEKSIKPVHRRFEIHPYQEATKASDIEPILRKVVAEASEGLVLKNPRSPYRLNERHDDWMKVKPEYMSEFGESLDVIVIGGYYGSGRRGGNLSSFLCGLRVDQAQVQKGANPMKCYSFCKVGGGFTAADYANIRHHTDGKWKPWDPNKPPTEYIELAGGDAQYERPDMWIKPDDSVVLCVKAASVSVSDQFRLGLTLRFPRFKRLRMDKDWKTALSVQEFLDLKSNVEQEQKEKQFTVDNSRKKRIKRTTKKPLTVAGYDADAQVQYQGPSGHIFDGLNFFIMTESSAPVKKSKLELEQLVKSNGGKIYQTNTAAPDTVCIADRRTVKVASLQKSAKENIIRPLWLFDCIKQNEADAGLPNFLLPLEPRHMFFTKEDQRDEIEGNVDKFHDSYARDTTVEELKVLLDNMKVPGKMNHAQVSQITERLFARAQQEGQDRGQGISPGWLFKGLTIYFHHDPSSATNSHRLRLASNLARFGGASIASTYDTSNKNKDKGVTHVIIDPLSTEAPEQQLSSLRKTLSSHAASGMRIPHLVTVEWIEECWKERTLLDEETMLAMFYAVLVYLYVLYNTTTMVR</sequence>
<dbReference type="InterPro" id="IPR016059">
    <property type="entry name" value="DNA_ligase_ATP-dep_CS"/>
</dbReference>
<dbReference type="EMBL" id="LASV01000069">
    <property type="protein sequence ID" value="KKA24299.1"/>
    <property type="molecule type" value="Genomic_DNA"/>
</dbReference>
<dbReference type="SUPFAM" id="SSF50249">
    <property type="entry name" value="Nucleic acid-binding proteins"/>
    <property type="match status" value="1"/>
</dbReference>